<dbReference type="SMART" id="SM00219">
    <property type="entry name" value="TyrKc"/>
    <property type="match status" value="1"/>
</dbReference>
<evidence type="ECO:0000256" key="6">
    <source>
        <dbReference type="ARBA" id="ARBA00022692"/>
    </source>
</evidence>
<dbReference type="GO" id="GO:0005009">
    <property type="term" value="F:insulin receptor activity"/>
    <property type="evidence" value="ECO:0007669"/>
    <property type="project" value="TreeGrafter"/>
</dbReference>
<evidence type="ECO:0000259" key="26">
    <source>
        <dbReference type="PROSITE" id="PS50011"/>
    </source>
</evidence>
<dbReference type="PROSITE" id="PS00107">
    <property type="entry name" value="PROTEIN_KINASE_ATP"/>
    <property type="match status" value="1"/>
</dbReference>
<evidence type="ECO:0000256" key="25">
    <source>
        <dbReference type="SAM" id="SignalP"/>
    </source>
</evidence>
<dbReference type="Pfam" id="PF01030">
    <property type="entry name" value="Recep_L_domain"/>
    <property type="match status" value="2"/>
</dbReference>
<dbReference type="InterPro" id="IPR036116">
    <property type="entry name" value="FN3_sf"/>
</dbReference>
<evidence type="ECO:0000256" key="4">
    <source>
        <dbReference type="ARBA" id="ARBA00022679"/>
    </source>
</evidence>
<keyword evidence="11" id="KW-0418">Kinase</keyword>
<evidence type="ECO:0000256" key="9">
    <source>
        <dbReference type="ARBA" id="ARBA00022737"/>
    </source>
</evidence>
<dbReference type="Gene3D" id="1.10.510.10">
    <property type="entry name" value="Transferase(Phosphotransferase) domain 1"/>
    <property type="match status" value="1"/>
</dbReference>
<evidence type="ECO:0000313" key="29">
    <source>
        <dbReference type="Proteomes" id="UP001374579"/>
    </source>
</evidence>
<dbReference type="CDD" id="cd00063">
    <property type="entry name" value="FN3"/>
    <property type="match status" value="3"/>
</dbReference>
<evidence type="ECO:0000256" key="23">
    <source>
        <dbReference type="SAM" id="MobiDB-lite"/>
    </source>
</evidence>
<evidence type="ECO:0000256" key="7">
    <source>
        <dbReference type="ARBA" id="ARBA00022723"/>
    </source>
</evidence>
<keyword evidence="12 21" id="KW-0067">ATP-binding</keyword>
<evidence type="ECO:0000256" key="15">
    <source>
        <dbReference type="ARBA" id="ARBA00023137"/>
    </source>
</evidence>
<evidence type="ECO:0000256" key="1">
    <source>
        <dbReference type="ARBA" id="ARBA00001936"/>
    </source>
</evidence>
<feature type="binding site" evidence="21">
    <location>
        <position position="1082"/>
    </location>
    <ligand>
        <name>ATP</name>
        <dbReference type="ChEBI" id="CHEBI:30616"/>
    </ligand>
</feature>
<dbReference type="SUPFAM" id="SSF56112">
    <property type="entry name" value="Protein kinase-like (PK-like)"/>
    <property type="match status" value="1"/>
</dbReference>
<evidence type="ECO:0000256" key="3">
    <source>
        <dbReference type="ARBA" id="ARBA00022553"/>
    </source>
</evidence>
<reference evidence="28 29" key="1">
    <citation type="submission" date="2024-02" db="EMBL/GenBank/DDBJ databases">
        <title>Chromosome-scale genome assembly of the rough periwinkle Littorina saxatilis.</title>
        <authorList>
            <person name="De Jode A."/>
            <person name="Faria R."/>
            <person name="Formenti G."/>
            <person name="Sims Y."/>
            <person name="Smith T.P."/>
            <person name="Tracey A."/>
            <person name="Wood J.M.D."/>
            <person name="Zagrodzka Z.B."/>
            <person name="Johannesson K."/>
            <person name="Butlin R.K."/>
            <person name="Leder E.H."/>
        </authorList>
    </citation>
    <scope>NUCLEOTIDE SEQUENCE [LARGE SCALE GENOMIC DNA]</scope>
    <source>
        <strain evidence="28">Snail1</strain>
        <tissue evidence="28">Muscle</tissue>
    </source>
</reference>
<comment type="caution">
    <text evidence="28">The sequence shown here is derived from an EMBL/GenBank/DDBJ whole genome shotgun (WGS) entry which is preliminary data.</text>
</comment>
<evidence type="ECO:0000256" key="2">
    <source>
        <dbReference type="ARBA" id="ARBA00004479"/>
    </source>
</evidence>
<comment type="similarity">
    <text evidence="22">Belongs to the protein kinase superfamily. Tyr protein kinase family. Insulin receptor subfamily.</text>
</comment>
<dbReference type="SUPFAM" id="SSF49265">
    <property type="entry name" value="Fibronectin type III"/>
    <property type="match status" value="2"/>
</dbReference>
<keyword evidence="18" id="KW-0325">Glycoprotein</keyword>
<dbReference type="SUPFAM" id="SSF52058">
    <property type="entry name" value="L domain-like"/>
    <property type="match status" value="2"/>
</dbReference>
<dbReference type="GO" id="GO:0043560">
    <property type="term" value="F:insulin receptor substrate binding"/>
    <property type="evidence" value="ECO:0007669"/>
    <property type="project" value="TreeGrafter"/>
</dbReference>
<sequence length="1533" mass="171374">MYTRHLLFAICWCGLFRVVLVGASCGARTTDSKLVANPSDGACGSVDIRNKVGHFQKLENCTVIEGNVHILLIDHAEQYDYEKYQFPQLREITGHLLLYRVYGLKTLRHIFPNLTVIRGQDLFYNHALVAYEMPDLEEIGLVSLTTIMRGAVRLTKNNRLCYVDTIDWSRIAVGLKESDHHIQENKDATKCVNYCPSTCPATVVDGKEAKRCWTSEHCQKSLECPCAACYNGGVRCCTGNCIGGCTEVVKDGRTDLKCVACRNVMYQNKCLNRCPPTTFMFMKRRCLSAQECLNLTRKANSPNSQTAKWMLYKPENKSLTPECVDECPNGYFPNEEESECVRCNNSCPKVCMGKVVESIDSAQQLKGCNKILGPLEIQIMGGSNIGIELEESLGNIVEITQHVKIVRSYALLSLHFFKSLSIIGGVIDETGGNMSMAAKATLIVRDNSNLQELFTEEVTKKLKILRGSVNFHSNRKLCYSKIQTLVEHLGLTNNITESDVSKTTNGDLTPCSITKLNVTIQMKYRNVVILTWPKVKTADHRQILTYIINYREVMSDSVNIYQGRDACSDTIWKTLETGPSDESSTGDDMNFYIANLKPWTKYAVYIQAVMLTTASNQAISDVVLFKTLADYPTSPMDLKAEPDDPGELYVTWKPPKIPNGNVTHYFVYWQLQILNTEPFDKRDYCKNPIVLAKEEKTPKEQEQKGNATKGPNCCSCPKSKEELKEEERERQIEIEFENYLHNNVYCKRSDTLPDDLDERYTLNDLVRRRKRQADTEPPLSEHPLTKYSANTNMRASTTEAPATTTANNGSNQTQENAYLHLTIYDTQITLTNLGHFQEYSIEVLACQETDTTTGEKLCSNRAITVARTKRLEKADNINATTVNAKLIANSTGEVMILWDPPPKPNGLIIKYIIQYRRANQEDHEFLTVCVSQRKYLKNGGHRLIKVDTGNYTYRIAAVSLAGNGSYTPLNYFVIPPKTAIETPLNETIIAVSVIVVLLVIIIIIVVVWFIAKSRFTNQDMTVISPNPGYMPSDDLYIPDEWEVPRDKIELLKELGQGSFGMVYEGKAHDLVPGYHEYKVAIKTVNDNAGFQERMNFLKEATTMKTFDCYHVVKLIGVVSRGQPALVIMELMANGDLKNYLRMHRPDEEDCIGDPPTVKEILQMAGEIADGMAYLSAKKFVHRDLAARNCMVSEKKIVKIGDFGMTRDIYETDYYRKGNKGLLPVRWMAPESLKDGVFTTMSDVWSYGIVMWEMATLAAQPYQGLSNEEVVKFVSEGRLMEQPPGCPPKVWSLMQKCWQYRAKHRPTFMTIIEELVPDLEPNFQNVSYFFSEESHGDGGGGEVGVEARMNALSAHNAGLDDEEDEEEEEDEEYYDGELEDDIDDVVFAGMNSHEESRIPFMSAEDHSHGGHNNPHLPPPPPPGGQAACGHHSPSHGNRGASSSSSWVRGAGASRGPSGLVGAGAGSGSGSPVECMMMEELPNGHRFSTCSSPTSANAPSDDSKGSSKSSGSYSHMNGVANGHIYNPYSQRTKPC</sequence>
<keyword evidence="5" id="KW-0165">Cleavage on pair of basic residues</keyword>
<evidence type="ECO:0000256" key="17">
    <source>
        <dbReference type="ARBA" id="ARBA00023170"/>
    </source>
</evidence>
<protein>
    <recommendedName>
        <fullName evidence="22">Tyrosine-protein kinase receptor</fullName>
        <ecNumber evidence="22">2.7.10.1</ecNumber>
    </recommendedName>
</protein>
<dbReference type="EMBL" id="JBAMIC010000001">
    <property type="protein sequence ID" value="KAK7116268.1"/>
    <property type="molecule type" value="Genomic_DNA"/>
</dbReference>
<dbReference type="GO" id="GO:0051897">
    <property type="term" value="P:positive regulation of phosphatidylinositol 3-kinase/protein kinase B signal transduction"/>
    <property type="evidence" value="ECO:0007669"/>
    <property type="project" value="TreeGrafter"/>
</dbReference>
<dbReference type="InterPro" id="IPR003961">
    <property type="entry name" value="FN3_dom"/>
</dbReference>
<dbReference type="GO" id="GO:0043410">
    <property type="term" value="P:positive regulation of MAPK cascade"/>
    <property type="evidence" value="ECO:0007669"/>
    <property type="project" value="TreeGrafter"/>
</dbReference>
<evidence type="ECO:0000256" key="18">
    <source>
        <dbReference type="ARBA" id="ARBA00023180"/>
    </source>
</evidence>
<keyword evidence="17 22" id="KW-0675">Receptor</keyword>
<dbReference type="PROSITE" id="PS50011">
    <property type="entry name" value="PROTEIN_KINASE_DOM"/>
    <property type="match status" value="1"/>
</dbReference>
<dbReference type="InterPro" id="IPR000719">
    <property type="entry name" value="Prot_kinase_dom"/>
</dbReference>
<evidence type="ECO:0000256" key="19">
    <source>
        <dbReference type="ARBA" id="ARBA00023211"/>
    </source>
</evidence>
<evidence type="ECO:0000256" key="21">
    <source>
        <dbReference type="PROSITE-ProRule" id="PRU10141"/>
    </source>
</evidence>
<feature type="compositionally biased region" description="Gly residues" evidence="23">
    <location>
        <begin position="1457"/>
        <end position="1467"/>
    </location>
</feature>
<dbReference type="InterPro" id="IPR020635">
    <property type="entry name" value="Tyr_kinase_cat_dom"/>
</dbReference>
<dbReference type="InterPro" id="IPR000494">
    <property type="entry name" value="Rcpt_L-dom"/>
</dbReference>
<feature type="transmembrane region" description="Helical" evidence="24">
    <location>
        <begin position="988"/>
        <end position="1011"/>
    </location>
</feature>
<keyword evidence="19" id="KW-0464">Manganese</keyword>
<feature type="domain" description="Fibronectin type-III" evidence="27">
    <location>
        <begin position="880"/>
        <end position="977"/>
    </location>
</feature>
<dbReference type="InterPro" id="IPR036941">
    <property type="entry name" value="Rcpt_L-dom_sf"/>
</dbReference>
<dbReference type="GO" id="GO:0030424">
    <property type="term" value="C:axon"/>
    <property type="evidence" value="ECO:0007669"/>
    <property type="project" value="TreeGrafter"/>
</dbReference>
<feature type="signal peptide" evidence="25">
    <location>
        <begin position="1"/>
        <end position="23"/>
    </location>
</feature>
<name>A0AAN9GPQ8_9CAEN</name>
<comment type="cofactor">
    <cofactor evidence="1">
        <name>Mn(2+)</name>
        <dbReference type="ChEBI" id="CHEBI:29035"/>
    </cofactor>
</comment>
<dbReference type="Gene3D" id="3.80.20.20">
    <property type="entry name" value="Receptor L-domain"/>
    <property type="match status" value="2"/>
</dbReference>
<dbReference type="InterPro" id="IPR008266">
    <property type="entry name" value="Tyr_kinase_AS"/>
</dbReference>
<dbReference type="CDD" id="cd05032">
    <property type="entry name" value="PTKc_InsR_like"/>
    <property type="match status" value="1"/>
</dbReference>
<evidence type="ECO:0000256" key="20">
    <source>
        <dbReference type="ARBA" id="ARBA00051243"/>
    </source>
</evidence>
<dbReference type="InterPro" id="IPR011009">
    <property type="entry name" value="Kinase-like_dom_sf"/>
</dbReference>
<dbReference type="InterPro" id="IPR002011">
    <property type="entry name" value="Tyr_kinase_rcpt_2_CS"/>
</dbReference>
<dbReference type="Proteomes" id="UP001374579">
    <property type="component" value="Unassembled WGS sequence"/>
</dbReference>
<evidence type="ECO:0000256" key="13">
    <source>
        <dbReference type="ARBA" id="ARBA00022989"/>
    </source>
</evidence>
<keyword evidence="8 25" id="KW-0732">Signal</keyword>
<keyword evidence="13 24" id="KW-1133">Transmembrane helix</keyword>
<dbReference type="Pfam" id="PF00757">
    <property type="entry name" value="Furin-like"/>
    <property type="match status" value="1"/>
</dbReference>
<evidence type="ECO:0000259" key="27">
    <source>
        <dbReference type="PROSITE" id="PS50853"/>
    </source>
</evidence>
<proteinExistence type="inferred from homology"/>
<dbReference type="Gene3D" id="3.30.200.20">
    <property type="entry name" value="Phosphorylase Kinase, domain 1"/>
    <property type="match status" value="1"/>
</dbReference>
<keyword evidence="4" id="KW-0808">Transferase</keyword>
<dbReference type="GO" id="GO:0046872">
    <property type="term" value="F:metal ion binding"/>
    <property type="evidence" value="ECO:0007669"/>
    <property type="project" value="UniProtKB-KW"/>
</dbReference>
<dbReference type="PROSITE" id="PS00109">
    <property type="entry name" value="PROTEIN_KINASE_TYR"/>
    <property type="match status" value="1"/>
</dbReference>
<dbReference type="GO" id="GO:0042593">
    <property type="term" value="P:glucose homeostasis"/>
    <property type="evidence" value="ECO:0007669"/>
    <property type="project" value="TreeGrafter"/>
</dbReference>
<dbReference type="PROSITE" id="PS00239">
    <property type="entry name" value="RECEPTOR_TYR_KIN_II"/>
    <property type="match status" value="1"/>
</dbReference>
<gene>
    <name evidence="28" type="ORF">V1264_001981</name>
</gene>
<dbReference type="PANTHER" id="PTHR24416:SF525">
    <property type="entry name" value="INSULIN-LIKE RECEPTOR"/>
    <property type="match status" value="1"/>
</dbReference>
<evidence type="ECO:0000256" key="24">
    <source>
        <dbReference type="SAM" id="Phobius"/>
    </source>
</evidence>
<keyword evidence="14 24" id="KW-0472">Membrane</keyword>
<dbReference type="InterPro" id="IPR001245">
    <property type="entry name" value="Ser-Thr/Tyr_kinase_cat_dom"/>
</dbReference>
<evidence type="ECO:0000313" key="28">
    <source>
        <dbReference type="EMBL" id="KAK7116268.1"/>
    </source>
</evidence>
<evidence type="ECO:0000256" key="16">
    <source>
        <dbReference type="ARBA" id="ARBA00023157"/>
    </source>
</evidence>
<dbReference type="PANTHER" id="PTHR24416">
    <property type="entry name" value="TYROSINE-PROTEIN KINASE RECEPTOR"/>
    <property type="match status" value="1"/>
</dbReference>
<dbReference type="InterPro" id="IPR050122">
    <property type="entry name" value="RTK"/>
</dbReference>
<dbReference type="Pfam" id="PF07714">
    <property type="entry name" value="PK_Tyr_Ser-Thr"/>
    <property type="match status" value="1"/>
</dbReference>
<dbReference type="SMART" id="SM00060">
    <property type="entry name" value="FN3"/>
    <property type="match status" value="3"/>
</dbReference>
<dbReference type="PROSITE" id="PS50853">
    <property type="entry name" value="FN3"/>
    <property type="match status" value="1"/>
</dbReference>
<keyword evidence="3 22" id="KW-0597">Phosphoprotein</keyword>
<keyword evidence="7" id="KW-0479">Metal-binding</keyword>
<keyword evidence="10 21" id="KW-0547">Nucleotide-binding</keyword>
<dbReference type="InterPro" id="IPR017441">
    <property type="entry name" value="Protein_kinase_ATP_BS"/>
</dbReference>
<dbReference type="FunFam" id="1.10.510.10:FF:000528">
    <property type="entry name" value="Tyrosine-protein kinase receptor"/>
    <property type="match status" value="1"/>
</dbReference>
<dbReference type="PRINTS" id="PR00109">
    <property type="entry name" value="TYRKINASE"/>
</dbReference>
<accession>A0AAN9GPQ8</accession>
<keyword evidence="6 22" id="KW-0812">Transmembrane</keyword>
<feature type="domain" description="Protein kinase" evidence="26">
    <location>
        <begin position="1048"/>
        <end position="1322"/>
    </location>
</feature>
<keyword evidence="16" id="KW-1015">Disulfide bond</keyword>
<comment type="subcellular location">
    <subcellularLocation>
        <location evidence="2">Membrane</location>
        <topology evidence="2">Single-pass type I membrane protein</topology>
    </subcellularLocation>
</comment>
<evidence type="ECO:0000256" key="22">
    <source>
        <dbReference type="RuleBase" id="RU000312"/>
    </source>
</evidence>
<dbReference type="EC" id="2.7.10.1" evidence="22"/>
<keyword evidence="29" id="KW-1185">Reference proteome</keyword>
<feature type="compositionally biased region" description="Low complexity" evidence="23">
    <location>
        <begin position="1423"/>
        <end position="1456"/>
    </location>
</feature>
<organism evidence="28 29">
    <name type="scientific">Littorina saxatilis</name>
    <dbReference type="NCBI Taxonomy" id="31220"/>
    <lineage>
        <taxon>Eukaryota</taxon>
        <taxon>Metazoa</taxon>
        <taxon>Spiralia</taxon>
        <taxon>Lophotrochozoa</taxon>
        <taxon>Mollusca</taxon>
        <taxon>Gastropoda</taxon>
        <taxon>Caenogastropoda</taxon>
        <taxon>Littorinimorpha</taxon>
        <taxon>Littorinoidea</taxon>
        <taxon>Littorinidae</taxon>
        <taxon>Littorina</taxon>
    </lineage>
</organism>
<dbReference type="GO" id="GO:0005524">
    <property type="term" value="F:ATP binding"/>
    <property type="evidence" value="ECO:0007669"/>
    <property type="project" value="UniProtKB-UniRule"/>
</dbReference>
<dbReference type="InterPro" id="IPR013783">
    <property type="entry name" value="Ig-like_fold"/>
</dbReference>
<dbReference type="Gene3D" id="2.60.40.10">
    <property type="entry name" value="Immunoglobulins"/>
    <property type="match status" value="4"/>
</dbReference>
<dbReference type="InterPro" id="IPR009030">
    <property type="entry name" value="Growth_fac_rcpt_cys_sf"/>
</dbReference>
<feature type="region of interest" description="Disordered" evidence="23">
    <location>
        <begin position="696"/>
        <end position="719"/>
    </location>
</feature>
<evidence type="ECO:0000256" key="8">
    <source>
        <dbReference type="ARBA" id="ARBA00022729"/>
    </source>
</evidence>
<feature type="compositionally biased region" description="Polar residues" evidence="23">
    <location>
        <begin position="1484"/>
        <end position="1496"/>
    </location>
</feature>
<evidence type="ECO:0000256" key="5">
    <source>
        <dbReference type="ARBA" id="ARBA00022685"/>
    </source>
</evidence>
<comment type="catalytic activity">
    <reaction evidence="20 22">
        <text>L-tyrosyl-[protein] + ATP = O-phospho-L-tyrosyl-[protein] + ADP + H(+)</text>
        <dbReference type="Rhea" id="RHEA:10596"/>
        <dbReference type="Rhea" id="RHEA-COMP:10136"/>
        <dbReference type="Rhea" id="RHEA-COMP:20101"/>
        <dbReference type="ChEBI" id="CHEBI:15378"/>
        <dbReference type="ChEBI" id="CHEBI:30616"/>
        <dbReference type="ChEBI" id="CHEBI:46858"/>
        <dbReference type="ChEBI" id="CHEBI:61978"/>
        <dbReference type="ChEBI" id="CHEBI:456216"/>
        <dbReference type="EC" id="2.7.10.1"/>
    </reaction>
</comment>
<dbReference type="GO" id="GO:0005899">
    <property type="term" value="C:insulin receptor complex"/>
    <property type="evidence" value="ECO:0007669"/>
    <property type="project" value="TreeGrafter"/>
</dbReference>
<evidence type="ECO:0000256" key="14">
    <source>
        <dbReference type="ARBA" id="ARBA00023136"/>
    </source>
</evidence>
<dbReference type="FunFam" id="3.30.200.20:FF:000026">
    <property type="entry name" value="Tyrosine-protein kinase receptor"/>
    <property type="match status" value="1"/>
</dbReference>
<dbReference type="Gene3D" id="2.10.220.10">
    <property type="entry name" value="Hormone Receptor, Insulin-like Growth Factor Receptor 1, Chain A, domain 2"/>
    <property type="match status" value="1"/>
</dbReference>
<dbReference type="SUPFAM" id="SSF57184">
    <property type="entry name" value="Growth factor receptor domain"/>
    <property type="match status" value="1"/>
</dbReference>
<feature type="chain" id="PRO_5042903732" description="Tyrosine-protein kinase receptor" evidence="25">
    <location>
        <begin position="24"/>
        <end position="1533"/>
    </location>
</feature>
<feature type="region of interest" description="Disordered" evidence="23">
    <location>
        <begin position="1355"/>
        <end position="1378"/>
    </location>
</feature>
<evidence type="ECO:0000256" key="10">
    <source>
        <dbReference type="ARBA" id="ARBA00022741"/>
    </source>
</evidence>
<evidence type="ECO:0000256" key="12">
    <source>
        <dbReference type="ARBA" id="ARBA00022840"/>
    </source>
</evidence>
<keyword evidence="15" id="KW-0829">Tyrosine-protein kinase</keyword>
<evidence type="ECO:0000256" key="11">
    <source>
        <dbReference type="ARBA" id="ARBA00022777"/>
    </source>
</evidence>
<feature type="compositionally biased region" description="Acidic residues" evidence="23">
    <location>
        <begin position="1358"/>
        <end position="1378"/>
    </location>
</feature>
<feature type="region of interest" description="Disordered" evidence="23">
    <location>
        <begin position="1401"/>
        <end position="1533"/>
    </location>
</feature>
<dbReference type="InterPro" id="IPR006211">
    <property type="entry name" value="Furin-like_Cys-rich_dom"/>
</dbReference>
<keyword evidence="9" id="KW-0677">Repeat</keyword>